<dbReference type="InParanoid" id="B0DUH7"/>
<evidence type="ECO:0000259" key="2">
    <source>
        <dbReference type="Pfam" id="PF18721"/>
    </source>
</evidence>
<protein>
    <submittedName>
        <fullName evidence="3">Predicted protein</fullName>
    </submittedName>
</protein>
<dbReference type="InterPro" id="IPR041539">
    <property type="entry name" value="CxC5"/>
</dbReference>
<dbReference type="Pfam" id="PF18721">
    <property type="entry name" value="CxC6"/>
    <property type="match status" value="1"/>
</dbReference>
<accession>B0DUH7</accession>
<evidence type="ECO:0000313" key="4">
    <source>
        <dbReference type="Proteomes" id="UP000001194"/>
    </source>
</evidence>
<dbReference type="GeneID" id="6083212"/>
<dbReference type="AlphaFoldDB" id="B0DUH7"/>
<sequence length="786" mass="89822">MPASMLSDGLVQLLCSSIIPKADFTLATVPFSMIVTSYVIIIFLQSFFPPTLLVVCHVGGQLIDWEQGSRTRSPNGSLNGRTTHGHVSILWHGSHWHTVVAHALTLCFDLPPTTSCLRHILVSNGMDTFQHTYCYLLLKPTLHLYTRSDDKKPNKRLPVNIHEFLKVSLKLDDGKAKFAWESLHCVAWEMELTEDDLCSIGRRYLQLFLDHGISRGVAFYYLGPPTRVCLDSACLQKSCTSYNAQLLWEQELVESLTFPVTIFTQDFGPIPGFATSMHCRCCKTQYYANYYIHTNASWCTYYMGSFEFIHIAQHVFIEMRTCKLFSTMMLTSWYNFKIFYYSYFPQDNDRTSTTNCARIYNEGLAISSITPHLPAAYSKSLILDTEDVWSSLFLYWLLQDCKEQQIVLELEHDSPSQVKCLQPALHLRNCHMVGTGQEEWNHACDLCCWIDTKADGTQTFLRSVVTDGVMIGHPCCGEHDCTTPLVSIKDCFCPEHQHLNFICSVTTCSYPVEPGFLTFSLPEHRKIQSYNEFQYKAMFQLKDHLTDLKISQPVDSIPSPANIEEGVSEFDDLDSSLVDTSGTCNSKAEQGNQMVKAQLGHKHTHNEELCVASCGVILGRATFYGSEAPNGVRTFWMKLFPMKASLPRVMWHNNNCCIRAMLENDSDPFLKHYFDDCALPVDVFHFKCKHKVSDVDCGRYCNPAIWPELHINDQEWCFNSSVAEQANAWIGGYQAIVREMQVDQFEFFLDEMIKRHNQILVKDLRRRLKAPYSIPCHILLCPDHLQ</sequence>
<feature type="domain" description="CxC5 like cysteine cluster associated with KDZ" evidence="1">
    <location>
        <begin position="218"/>
        <end position="362"/>
    </location>
</feature>
<gene>
    <name evidence="3" type="ORF">LACBIDRAFT_333001</name>
</gene>
<dbReference type="Pfam" id="PF18718">
    <property type="entry name" value="CxC5"/>
    <property type="match status" value="1"/>
</dbReference>
<evidence type="ECO:0000313" key="3">
    <source>
        <dbReference type="EMBL" id="EDR01808.1"/>
    </source>
</evidence>
<organism evidence="4">
    <name type="scientific">Laccaria bicolor (strain S238N-H82 / ATCC MYA-4686)</name>
    <name type="common">Bicoloured deceiver</name>
    <name type="synonym">Laccaria laccata var. bicolor</name>
    <dbReference type="NCBI Taxonomy" id="486041"/>
    <lineage>
        <taxon>Eukaryota</taxon>
        <taxon>Fungi</taxon>
        <taxon>Dikarya</taxon>
        <taxon>Basidiomycota</taxon>
        <taxon>Agaricomycotina</taxon>
        <taxon>Agaricomycetes</taxon>
        <taxon>Agaricomycetidae</taxon>
        <taxon>Agaricales</taxon>
        <taxon>Agaricineae</taxon>
        <taxon>Hydnangiaceae</taxon>
        <taxon>Laccaria</taxon>
    </lineage>
</organism>
<keyword evidence="4" id="KW-1185">Reference proteome</keyword>
<feature type="domain" description="CxC6 like cysteine cluster associated with KDZ" evidence="2">
    <location>
        <begin position="465"/>
        <end position="528"/>
    </location>
</feature>
<dbReference type="RefSeq" id="XP_001887621.1">
    <property type="nucleotide sequence ID" value="XM_001887586.1"/>
</dbReference>
<dbReference type="OrthoDB" id="2501483at2759"/>
<dbReference type="InterPro" id="IPR040898">
    <property type="entry name" value="CxC6"/>
</dbReference>
<reference evidence="3 4" key="1">
    <citation type="journal article" date="2008" name="Nature">
        <title>The genome of Laccaria bicolor provides insights into mycorrhizal symbiosis.</title>
        <authorList>
            <person name="Martin F."/>
            <person name="Aerts A."/>
            <person name="Ahren D."/>
            <person name="Brun A."/>
            <person name="Danchin E.G.J."/>
            <person name="Duchaussoy F."/>
            <person name="Gibon J."/>
            <person name="Kohler A."/>
            <person name="Lindquist E."/>
            <person name="Pereda V."/>
            <person name="Salamov A."/>
            <person name="Shapiro H.J."/>
            <person name="Wuyts J."/>
            <person name="Blaudez D."/>
            <person name="Buee M."/>
            <person name="Brokstein P."/>
            <person name="Canbaeck B."/>
            <person name="Cohen D."/>
            <person name="Courty P.E."/>
            <person name="Coutinho P.M."/>
            <person name="Delaruelle C."/>
            <person name="Detter J.C."/>
            <person name="Deveau A."/>
            <person name="DiFazio S."/>
            <person name="Duplessis S."/>
            <person name="Fraissinet-Tachet L."/>
            <person name="Lucic E."/>
            <person name="Frey-Klett P."/>
            <person name="Fourrey C."/>
            <person name="Feussner I."/>
            <person name="Gay G."/>
            <person name="Grimwood J."/>
            <person name="Hoegger P.J."/>
            <person name="Jain P."/>
            <person name="Kilaru S."/>
            <person name="Labbe J."/>
            <person name="Lin Y.C."/>
            <person name="Legue V."/>
            <person name="Le Tacon F."/>
            <person name="Marmeisse R."/>
            <person name="Melayah D."/>
            <person name="Montanini B."/>
            <person name="Muratet M."/>
            <person name="Nehls U."/>
            <person name="Niculita-Hirzel H."/>
            <person name="Oudot-Le Secq M.P."/>
            <person name="Peter M."/>
            <person name="Quesneville H."/>
            <person name="Rajashekar B."/>
            <person name="Reich M."/>
            <person name="Rouhier N."/>
            <person name="Schmutz J."/>
            <person name="Yin T."/>
            <person name="Chalot M."/>
            <person name="Henrissat B."/>
            <person name="Kuees U."/>
            <person name="Lucas S."/>
            <person name="Van de Peer Y."/>
            <person name="Podila G.K."/>
            <person name="Polle A."/>
            <person name="Pukkila P.J."/>
            <person name="Richardson P.M."/>
            <person name="Rouze P."/>
            <person name="Sanders I.R."/>
            <person name="Stajich J.E."/>
            <person name="Tunlid A."/>
            <person name="Tuskan G."/>
            <person name="Grigoriev I.V."/>
        </authorList>
    </citation>
    <scope>NUCLEOTIDE SEQUENCE [LARGE SCALE GENOMIC DNA]</scope>
    <source>
        <strain evidence="4">S238N-H82 / ATCC MYA-4686</strain>
    </source>
</reference>
<proteinExistence type="predicted"/>
<dbReference type="EMBL" id="DS547136">
    <property type="protein sequence ID" value="EDR01808.1"/>
    <property type="molecule type" value="Genomic_DNA"/>
</dbReference>
<dbReference type="KEGG" id="lbc:LACBIDRAFT_333001"/>
<name>B0DUH7_LACBS</name>
<dbReference type="Proteomes" id="UP000001194">
    <property type="component" value="Unassembled WGS sequence"/>
</dbReference>
<evidence type="ECO:0000259" key="1">
    <source>
        <dbReference type="Pfam" id="PF18718"/>
    </source>
</evidence>
<dbReference type="HOGENOM" id="CLU_004966_4_0_1"/>